<reference evidence="1 2" key="1">
    <citation type="submission" date="2017-05" db="EMBL/GenBank/DDBJ databases">
        <authorList>
            <person name="Song R."/>
            <person name="Chenine A.L."/>
            <person name="Ruprecht R.M."/>
        </authorList>
    </citation>
    <scope>NUCLEOTIDE SEQUENCE [LARGE SCALE GENOMIC DNA]</scope>
    <source>
        <strain evidence="1 2">CECT 8899</strain>
    </source>
</reference>
<dbReference type="EMBL" id="FXZK01000008">
    <property type="protein sequence ID" value="SMY09317.1"/>
    <property type="molecule type" value="Genomic_DNA"/>
</dbReference>
<dbReference type="Pfam" id="PF03567">
    <property type="entry name" value="Sulfotransfer_2"/>
    <property type="match status" value="1"/>
</dbReference>
<dbReference type="InterPro" id="IPR005331">
    <property type="entry name" value="Sulfotransferase"/>
</dbReference>
<dbReference type="AlphaFoldDB" id="A0A238LHW5"/>
<protein>
    <submittedName>
        <fullName evidence="1">Sulfotransferase family protein</fullName>
    </submittedName>
</protein>
<dbReference type="RefSeq" id="WP_093993504.1">
    <property type="nucleotide sequence ID" value="NZ_FXZK01000008.1"/>
</dbReference>
<gene>
    <name evidence="1" type="ORF">LOM8899_03482</name>
</gene>
<name>A0A238LHW5_9RHOB</name>
<proteinExistence type="predicted"/>
<keyword evidence="2" id="KW-1185">Reference proteome</keyword>
<accession>A0A238LHW5</accession>
<evidence type="ECO:0000313" key="1">
    <source>
        <dbReference type="EMBL" id="SMY09317.1"/>
    </source>
</evidence>
<organism evidence="1 2">
    <name type="scientific">Flavimaricola marinus</name>
    <dbReference type="NCBI Taxonomy" id="1819565"/>
    <lineage>
        <taxon>Bacteria</taxon>
        <taxon>Pseudomonadati</taxon>
        <taxon>Pseudomonadota</taxon>
        <taxon>Alphaproteobacteria</taxon>
        <taxon>Rhodobacterales</taxon>
        <taxon>Paracoccaceae</taxon>
        <taxon>Flavimaricola</taxon>
    </lineage>
</organism>
<evidence type="ECO:0000313" key="2">
    <source>
        <dbReference type="Proteomes" id="UP000201613"/>
    </source>
</evidence>
<dbReference type="GO" id="GO:0008146">
    <property type="term" value="F:sulfotransferase activity"/>
    <property type="evidence" value="ECO:0007669"/>
    <property type="project" value="InterPro"/>
</dbReference>
<dbReference type="Gene3D" id="3.40.50.300">
    <property type="entry name" value="P-loop containing nucleotide triphosphate hydrolases"/>
    <property type="match status" value="1"/>
</dbReference>
<dbReference type="SUPFAM" id="SSF52540">
    <property type="entry name" value="P-loop containing nucleoside triphosphate hydrolases"/>
    <property type="match status" value="1"/>
</dbReference>
<keyword evidence="1" id="KW-0808">Transferase</keyword>
<dbReference type="Proteomes" id="UP000201613">
    <property type="component" value="Unassembled WGS sequence"/>
</dbReference>
<dbReference type="GO" id="GO:0016020">
    <property type="term" value="C:membrane"/>
    <property type="evidence" value="ECO:0007669"/>
    <property type="project" value="InterPro"/>
</dbReference>
<sequence>MPLIKANGKLVYFAHVPKCAGTAVARYIEARFGPPAFSDRQFLSVEEPLRWTRSSPQHVTRDALERLFPPGFFDASFAIVRHPVERLASVFLFQREKEGTIPPELGFSDWLHRIAADRDRDPFAYDNHTRPMTDFVPDDAVLFRVEDGLEKLEAWMDATFGAQTAEDPVRIPRVNTRYRRLKDGPPVPPFAITAADRALVADLFAMDFDRFGYADA</sequence>
<dbReference type="OrthoDB" id="7444642at2"/>
<dbReference type="InterPro" id="IPR027417">
    <property type="entry name" value="P-loop_NTPase"/>
</dbReference>